<reference evidence="5" key="1">
    <citation type="journal article" date="2020" name="mSystems">
        <title>Genome- and Community-Level Interaction Insights into Carbon Utilization and Element Cycling Functions of Hydrothermarchaeota in Hydrothermal Sediment.</title>
        <authorList>
            <person name="Zhou Z."/>
            <person name="Liu Y."/>
            <person name="Xu W."/>
            <person name="Pan J."/>
            <person name="Luo Z.H."/>
            <person name="Li M."/>
        </authorList>
    </citation>
    <scope>NUCLEOTIDE SEQUENCE [LARGE SCALE GENOMIC DNA]</scope>
    <source>
        <strain evidence="5">HyVt-113</strain>
    </source>
</reference>
<keyword evidence="1" id="KW-0175">Coiled coil</keyword>
<evidence type="ECO:0000256" key="2">
    <source>
        <dbReference type="SAM" id="MobiDB-lite"/>
    </source>
</evidence>
<dbReference type="EMBL" id="DQWQ01000056">
    <property type="protein sequence ID" value="HDD35399.1"/>
    <property type="molecule type" value="Genomic_DNA"/>
</dbReference>
<keyword evidence="3" id="KW-0472">Membrane</keyword>
<gene>
    <name evidence="5" type="ORF">ENF30_01225</name>
</gene>
<feature type="region of interest" description="Disordered" evidence="2">
    <location>
        <begin position="35"/>
        <end position="66"/>
    </location>
</feature>
<comment type="caution">
    <text evidence="5">The sequence shown here is derived from an EMBL/GenBank/DDBJ whole genome shotgun (WGS) entry which is preliminary data.</text>
</comment>
<organism evidence="5">
    <name type="scientific">Desulfofervidus auxilii</name>
    <dbReference type="NCBI Taxonomy" id="1621989"/>
    <lineage>
        <taxon>Bacteria</taxon>
        <taxon>Pseudomonadati</taxon>
        <taxon>Thermodesulfobacteriota</taxon>
        <taxon>Candidatus Desulfofervidia</taxon>
        <taxon>Candidatus Desulfofervidales</taxon>
        <taxon>Candidatus Desulfofervidaceae</taxon>
        <taxon>Candidatus Desulfofervidus</taxon>
    </lineage>
</organism>
<feature type="chain" id="PRO_5031312135" evidence="4">
    <location>
        <begin position="22"/>
        <end position="251"/>
    </location>
</feature>
<accession>A0A7V0I9V9</accession>
<dbReference type="AlphaFoldDB" id="A0A7V0I9V9"/>
<name>A0A7V0I9V9_DESA2</name>
<keyword evidence="4" id="KW-0732">Signal</keyword>
<dbReference type="Proteomes" id="UP000885706">
    <property type="component" value="Unassembled WGS sequence"/>
</dbReference>
<evidence type="ECO:0000313" key="5">
    <source>
        <dbReference type="EMBL" id="HDD35399.1"/>
    </source>
</evidence>
<feature type="signal peptide" evidence="4">
    <location>
        <begin position="1"/>
        <end position="21"/>
    </location>
</feature>
<evidence type="ECO:0000256" key="3">
    <source>
        <dbReference type="SAM" id="Phobius"/>
    </source>
</evidence>
<evidence type="ECO:0000256" key="4">
    <source>
        <dbReference type="SAM" id="SignalP"/>
    </source>
</evidence>
<keyword evidence="3" id="KW-1133">Transmembrane helix</keyword>
<keyword evidence="3" id="KW-0812">Transmembrane</keyword>
<proteinExistence type="predicted"/>
<sequence>MRLKIALFFIFLLVLSYVSYSAPLVETSDTITAEVSGQTQEDDSSGRSSGGGTSHFESGGERPRERIEVQEDVNKTQEHTENVTGVNESLNESVGVVGKGVEIKFGNVSTKGIIKGLESGIIFILFIISIIVMAVIVTCYFILIHQYMKNKKGGSKMEKNEIFVSEDEELSEKMSEVTSSFERLSKSFEEMASSLERKNKKEIERMEHELEQYKKIKQHLENVGMQFKLWYNIVKMRIIYLTEMLKRIKRK</sequence>
<feature type="coiled-coil region" evidence="1">
    <location>
        <begin position="192"/>
        <end position="223"/>
    </location>
</feature>
<feature type="transmembrane region" description="Helical" evidence="3">
    <location>
        <begin position="121"/>
        <end position="143"/>
    </location>
</feature>
<protein>
    <submittedName>
        <fullName evidence="5">Uncharacterized protein</fullName>
    </submittedName>
</protein>
<evidence type="ECO:0000256" key="1">
    <source>
        <dbReference type="SAM" id="Coils"/>
    </source>
</evidence>